<protein>
    <submittedName>
        <fullName evidence="3">DUF2235 domain-containing protein</fullName>
    </submittedName>
</protein>
<dbReference type="InterPro" id="IPR018712">
    <property type="entry name" value="Tle1-like_cat"/>
</dbReference>
<dbReference type="PANTHER" id="PTHR33840:SF1">
    <property type="entry name" value="TLE1 PHOSPHOLIPASE DOMAIN-CONTAINING PROTEIN"/>
    <property type="match status" value="1"/>
</dbReference>
<accession>A0ABU5V6D4</accession>
<evidence type="ECO:0000313" key="3">
    <source>
        <dbReference type="EMBL" id="MEA5668507.1"/>
    </source>
</evidence>
<keyword evidence="4" id="KW-1185">Reference proteome</keyword>
<sequence>MSKFEAGWWAVDRRGDGSTEAWFFADAKHVTGTALLLPNGDQLLYFRPTKEKPFLLRDWKPSYERLGSAPPGDSWDNDKYGAKANATMQMPKDFPRASRKPSAQELSGRAGKADLGKADGLDCMRELHVGVFFDGTNNNMLRDRGSAGHSNVVTLYDAHKSDDVEYFKFYLPGVGTPFPEIDETGEDSKGKSMARGGEARIHYAMIMLYNAVSRSVTGTDLVPADEAKVLVTEIWRGLKTLYRGGNAKMIQIFEDIDKRLLAKVKEKRPNITRVHLTVFGFSRGAAEARTFANWVKLATKGKVGPAELNIRFLGLYDTVASVLLADSSPVGGGFLDWANGSMGIPAGVEQTVHYCAGHEIRRSFPLSTLRMGGDWPSPAKEFVYPGVHSDIGGGYAPGDQGKGRAGRSDMLSQIPLSDMYFEGVNGGVKLLPLNELPANINSDFKIEPALQSAFSAYLQWTPTNEKGENVSGSKRGHMEGRMQTQMQHYWRWRGKYTSDAALKTLKSWSAASAQDKADLEEGNKDWQVDLQRARDAHKPRTVTVPIGLAGVQINLSASPSQVQKDVVSAVDATAPIPADVDRFFDDYVHDSHAGFWMLGPITRIDKAIFINEIRKRNALREHHLALAKKYSDLRKHDEAGREYMRALSYELNRFEQQVLAANSKDVDVEDENSAGNVPLMRDSDAKDLRDNMGMEGWVVKNVVGSGTRREPNGVGQYRHIMDRDHERFLQPMKEVEYQRDRAIDAAKEKVQEGVDGVRQKAEEIKDGAARAVDRAVDNAIDAGKDAVIDGLKRAIPNGMPRF</sequence>
<organism evidence="3 4">
    <name type="scientific">Stenotrophomonas capsici</name>
    <dbReference type="NCBI Taxonomy" id="3110230"/>
    <lineage>
        <taxon>Bacteria</taxon>
        <taxon>Pseudomonadati</taxon>
        <taxon>Pseudomonadota</taxon>
        <taxon>Gammaproteobacteria</taxon>
        <taxon>Lysobacterales</taxon>
        <taxon>Lysobacteraceae</taxon>
        <taxon>Stenotrophomonas</taxon>
    </lineage>
</organism>
<evidence type="ECO:0000256" key="1">
    <source>
        <dbReference type="SAM" id="MobiDB-lite"/>
    </source>
</evidence>
<evidence type="ECO:0000313" key="4">
    <source>
        <dbReference type="Proteomes" id="UP001301653"/>
    </source>
</evidence>
<dbReference type="PANTHER" id="PTHR33840">
    <property type="match status" value="1"/>
</dbReference>
<dbReference type="Proteomes" id="UP001301653">
    <property type="component" value="Unassembled WGS sequence"/>
</dbReference>
<feature type="domain" description="T6SS Phospholipase effector Tle1-like catalytic" evidence="2">
    <location>
        <begin position="131"/>
        <end position="295"/>
    </location>
</feature>
<dbReference type="EMBL" id="JAYFUH010000248">
    <property type="protein sequence ID" value="MEA5668507.1"/>
    <property type="molecule type" value="Genomic_DNA"/>
</dbReference>
<evidence type="ECO:0000259" key="2">
    <source>
        <dbReference type="Pfam" id="PF09994"/>
    </source>
</evidence>
<comment type="caution">
    <text evidence="3">The sequence shown here is derived from an EMBL/GenBank/DDBJ whole genome shotgun (WGS) entry which is preliminary data.</text>
</comment>
<dbReference type="Pfam" id="PF09994">
    <property type="entry name" value="T6SS_Tle1-like_cat"/>
    <property type="match status" value="2"/>
</dbReference>
<feature type="domain" description="T6SS Phospholipase effector Tle1-like catalytic" evidence="2">
    <location>
        <begin position="304"/>
        <end position="420"/>
    </location>
</feature>
<dbReference type="RefSeq" id="WP_323439129.1">
    <property type="nucleotide sequence ID" value="NZ_JAYFUH010000248.1"/>
</dbReference>
<feature type="region of interest" description="Disordered" evidence="1">
    <location>
        <begin position="91"/>
        <end position="111"/>
    </location>
</feature>
<gene>
    <name evidence="3" type="ORF">VA603_13240</name>
</gene>
<proteinExistence type="predicted"/>
<name>A0ABU5V6D4_9GAMM</name>
<reference evidence="3 4" key="1">
    <citation type="submission" date="2023-12" db="EMBL/GenBank/DDBJ databases">
        <title>Stenotrophomonas guangdongensis sp. nov., isolated from wilted pepper plants (Capsicum annuum).</title>
        <authorList>
            <person name="Qiu M."/>
            <person name="Li Y."/>
            <person name="Liu Q."/>
            <person name="Zhang X."/>
            <person name="Huang Y."/>
            <person name="Guo R."/>
            <person name="Hu M."/>
            <person name="Zhou J."/>
            <person name="Zhou X."/>
        </authorList>
    </citation>
    <scope>NUCLEOTIDE SEQUENCE [LARGE SCALE GENOMIC DNA]</scope>
    <source>
        <strain evidence="3 4">MH1</strain>
    </source>
</reference>